<sequence>MKYLFFYITLIILSVQDCVAILISKQIRIPINKINGIFIDKSGDCYIDGFAVDSLENFYLCSGKEQLYISCFSSEGEKRFFKEFTFSSYGPMYLKDDYLYIYTICGQKSVLKQYSITPSSILFSKNIEIISQERINNILFKDSSFIIELLESEDIDGRVHLKSKYQLFDFPCQYKQDVNNPYNLPQSVFKEEDLGLNQFIDRYKQYYVFYSILDSKTCAISIKDYKGKIIVSQTLSMDFLGDILTSSYGGNPEEHKKIRNNKLYILGHKEGFLIITILPLNELLKI</sequence>
<dbReference type="AlphaFoldDB" id="A0A412VDI3"/>
<evidence type="ECO:0000313" key="1">
    <source>
        <dbReference type="EMBL" id="RGV03321.1"/>
    </source>
</evidence>
<comment type="caution">
    <text evidence="1">The sequence shown here is derived from an EMBL/GenBank/DDBJ whole genome shotgun (WGS) entry which is preliminary data.</text>
</comment>
<dbReference type="Proteomes" id="UP000285379">
    <property type="component" value="Unassembled WGS sequence"/>
</dbReference>
<dbReference type="EMBL" id="QRYT01000084">
    <property type="protein sequence ID" value="RGV03321.1"/>
    <property type="molecule type" value="Genomic_DNA"/>
</dbReference>
<dbReference type="RefSeq" id="WP_117929197.1">
    <property type="nucleotide sequence ID" value="NZ_QRYT01000084.1"/>
</dbReference>
<name>A0A412VDI3_PHOVU</name>
<evidence type="ECO:0008006" key="3">
    <source>
        <dbReference type="Google" id="ProtNLM"/>
    </source>
</evidence>
<evidence type="ECO:0000313" key="2">
    <source>
        <dbReference type="Proteomes" id="UP000285379"/>
    </source>
</evidence>
<organism evidence="1 2">
    <name type="scientific">Phocaeicola vulgatus</name>
    <name type="common">Bacteroides vulgatus</name>
    <dbReference type="NCBI Taxonomy" id="821"/>
    <lineage>
        <taxon>Bacteria</taxon>
        <taxon>Pseudomonadati</taxon>
        <taxon>Bacteroidota</taxon>
        <taxon>Bacteroidia</taxon>
        <taxon>Bacteroidales</taxon>
        <taxon>Bacteroidaceae</taxon>
        <taxon>Phocaeicola</taxon>
    </lineage>
</organism>
<accession>A0A412VDI3</accession>
<protein>
    <recommendedName>
        <fullName evidence="3">6-bladed beta-propeller</fullName>
    </recommendedName>
</protein>
<proteinExistence type="predicted"/>
<gene>
    <name evidence="1" type="ORF">DWW27_21525</name>
</gene>
<reference evidence="1 2" key="1">
    <citation type="submission" date="2018-08" db="EMBL/GenBank/DDBJ databases">
        <title>A genome reference for cultivated species of the human gut microbiota.</title>
        <authorList>
            <person name="Zou Y."/>
            <person name="Xue W."/>
            <person name="Luo G."/>
        </authorList>
    </citation>
    <scope>NUCLEOTIDE SEQUENCE [LARGE SCALE GENOMIC DNA]</scope>
    <source>
        <strain evidence="1 2">AF14-8</strain>
    </source>
</reference>